<dbReference type="EC" id="1.11.1.24" evidence="3"/>
<dbReference type="Gene3D" id="3.40.30.10">
    <property type="entry name" value="Glutaredoxin"/>
    <property type="match status" value="1"/>
</dbReference>
<dbReference type="InterPro" id="IPR013766">
    <property type="entry name" value="Thioredoxin_domain"/>
</dbReference>
<reference evidence="15 16" key="1">
    <citation type="submission" date="2019-05" db="EMBL/GenBank/DDBJ databases">
        <title>Genome sequencing of F202Z8.</title>
        <authorList>
            <person name="Kwon Y.M."/>
        </authorList>
    </citation>
    <scope>NUCLEOTIDE SEQUENCE [LARGE SCALE GENOMIC DNA]</scope>
    <source>
        <strain evidence="15 16">F202Z8</strain>
    </source>
</reference>
<dbReference type="InterPro" id="IPR024706">
    <property type="entry name" value="Peroxiredoxin_AhpC-typ"/>
</dbReference>
<sequence length="151" mass="17303">MGLKVGEKAPEFSLTDQYGEPFHSKDVLGKKYMVIYFYPKDNTPACTKEACQFRDRYEDFTDNGAVVIGISADSQKSHRRFSDKYELPFTLLVDSDNMVRRLFRVQSNLLFLSGRETFMVDLEGEIIMAFNSIGASEHVKRALKTLRNAIK</sequence>
<evidence type="ECO:0000256" key="12">
    <source>
        <dbReference type="ARBA" id="ARBA00049091"/>
    </source>
</evidence>
<dbReference type="SUPFAM" id="SSF52833">
    <property type="entry name" value="Thioredoxin-like"/>
    <property type="match status" value="1"/>
</dbReference>
<keyword evidence="8" id="KW-0676">Redox-active center</keyword>
<feature type="active site" description="Cysteine sulfenic acid (-SOH) intermediate; for peroxidase activity" evidence="13">
    <location>
        <position position="46"/>
    </location>
</feature>
<evidence type="ECO:0000313" key="16">
    <source>
        <dbReference type="Proteomes" id="UP000310017"/>
    </source>
</evidence>
<feature type="domain" description="Thioredoxin" evidence="14">
    <location>
        <begin position="3"/>
        <end position="148"/>
    </location>
</feature>
<evidence type="ECO:0000259" key="14">
    <source>
        <dbReference type="PROSITE" id="PS51352"/>
    </source>
</evidence>
<dbReference type="AlphaFoldDB" id="A0A5B7SLB9"/>
<dbReference type="Proteomes" id="UP000310017">
    <property type="component" value="Chromosome"/>
</dbReference>
<dbReference type="FunFam" id="3.40.30.10:FF:000007">
    <property type="entry name" value="Thioredoxin-dependent thiol peroxidase"/>
    <property type="match status" value="1"/>
</dbReference>
<dbReference type="CDD" id="cd03017">
    <property type="entry name" value="PRX_BCP"/>
    <property type="match status" value="1"/>
</dbReference>
<organism evidence="15 16">
    <name type="scientific">Aggregatimonas sangjinii</name>
    <dbReference type="NCBI Taxonomy" id="2583587"/>
    <lineage>
        <taxon>Bacteria</taxon>
        <taxon>Pseudomonadati</taxon>
        <taxon>Bacteroidota</taxon>
        <taxon>Flavobacteriia</taxon>
        <taxon>Flavobacteriales</taxon>
        <taxon>Flavobacteriaceae</taxon>
        <taxon>Aggregatimonas</taxon>
    </lineage>
</organism>
<dbReference type="EMBL" id="CP040710">
    <property type="protein sequence ID" value="QCW99246.1"/>
    <property type="molecule type" value="Genomic_DNA"/>
</dbReference>
<gene>
    <name evidence="15" type="ORF">FGM00_03645</name>
</gene>
<evidence type="ECO:0000256" key="10">
    <source>
        <dbReference type="ARBA" id="ARBA00038489"/>
    </source>
</evidence>
<dbReference type="PIRSF" id="PIRSF000239">
    <property type="entry name" value="AHPC"/>
    <property type="match status" value="1"/>
</dbReference>
<dbReference type="InterPro" id="IPR050924">
    <property type="entry name" value="Peroxiredoxin_BCP/PrxQ"/>
</dbReference>
<name>A0A5B7SLB9_9FLAO</name>
<evidence type="ECO:0000256" key="2">
    <source>
        <dbReference type="ARBA" id="ARBA00011245"/>
    </source>
</evidence>
<dbReference type="InterPro" id="IPR000866">
    <property type="entry name" value="AhpC/TSA"/>
</dbReference>
<evidence type="ECO:0000256" key="11">
    <source>
        <dbReference type="ARBA" id="ARBA00042639"/>
    </source>
</evidence>
<evidence type="ECO:0000256" key="1">
    <source>
        <dbReference type="ARBA" id="ARBA00003330"/>
    </source>
</evidence>
<evidence type="ECO:0000256" key="3">
    <source>
        <dbReference type="ARBA" id="ARBA00013017"/>
    </source>
</evidence>
<dbReference type="GO" id="GO:0045454">
    <property type="term" value="P:cell redox homeostasis"/>
    <property type="evidence" value="ECO:0007669"/>
    <property type="project" value="TreeGrafter"/>
</dbReference>
<dbReference type="OrthoDB" id="9812811at2"/>
<accession>A0A5B7SLB9</accession>
<dbReference type="KEGG" id="asag:FGM00_03645"/>
<keyword evidence="6" id="KW-0560">Oxidoreductase</keyword>
<evidence type="ECO:0000313" key="15">
    <source>
        <dbReference type="EMBL" id="QCW99246.1"/>
    </source>
</evidence>
<dbReference type="GO" id="GO:0008379">
    <property type="term" value="F:thioredoxin peroxidase activity"/>
    <property type="evidence" value="ECO:0007669"/>
    <property type="project" value="TreeGrafter"/>
</dbReference>
<dbReference type="Pfam" id="PF00578">
    <property type="entry name" value="AhpC-TSA"/>
    <property type="match status" value="1"/>
</dbReference>
<comment type="similarity">
    <text evidence="10">Belongs to the peroxiredoxin family. BCP/PrxQ subfamily.</text>
</comment>
<evidence type="ECO:0000256" key="5">
    <source>
        <dbReference type="ARBA" id="ARBA00022862"/>
    </source>
</evidence>
<keyword evidence="16" id="KW-1185">Reference proteome</keyword>
<proteinExistence type="inferred from homology"/>
<dbReference type="PROSITE" id="PS51352">
    <property type="entry name" value="THIOREDOXIN_2"/>
    <property type="match status" value="1"/>
</dbReference>
<dbReference type="RefSeq" id="WP_138851599.1">
    <property type="nucleotide sequence ID" value="NZ_CP040710.1"/>
</dbReference>
<evidence type="ECO:0000256" key="9">
    <source>
        <dbReference type="ARBA" id="ARBA00032824"/>
    </source>
</evidence>
<comment type="function">
    <text evidence="1">Thiol-specific peroxidase that catalyzes the reduction of hydrogen peroxide and organic hydroperoxides to water and alcohols, respectively. Plays a role in cell protection against oxidative stress by detoxifying peroxides and as sensor of hydrogen peroxide-mediated signaling events.</text>
</comment>
<protein>
    <recommendedName>
        <fullName evidence="3">thioredoxin-dependent peroxiredoxin</fullName>
        <ecNumber evidence="3">1.11.1.24</ecNumber>
    </recommendedName>
    <alternativeName>
        <fullName evidence="9">Thioredoxin peroxidase</fullName>
    </alternativeName>
    <alternativeName>
        <fullName evidence="11">Thioredoxin-dependent peroxiredoxin Bcp</fullName>
    </alternativeName>
</protein>
<evidence type="ECO:0000256" key="4">
    <source>
        <dbReference type="ARBA" id="ARBA00022559"/>
    </source>
</evidence>
<keyword evidence="7" id="KW-1015">Disulfide bond</keyword>
<comment type="subunit">
    <text evidence="2">Monomer.</text>
</comment>
<comment type="catalytic activity">
    <reaction evidence="12">
        <text>a hydroperoxide + [thioredoxin]-dithiol = an alcohol + [thioredoxin]-disulfide + H2O</text>
        <dbReference type="Rhea" id="RHEA:62620"/>
        <dbReference type="Rhea" id="RHEA-COMP:10698"/>
        <dbReference type="Rhea" id="RHEA-COMP:10700"/>
        <dbReference type="ChEBI" id="CHEBI:15377"/>
        <dbReference type="ChEBI" id="CHEBI:29950"/>
        <dbReference type="ChEBI" id="CHEBI:30879"/>
        <dbReference type="ChEBI" id="CHEBI:35924"/>
        <dbReference type="ChEBI" id="CHEBI:50058"/>
        <dbReference type="EC" id="1.11.1.24"/>
    </reaction>
</comment>
<dbReference type="GO" id="GO:0034599">
    <property type="term" value="P:cellular response to oxidative stress"/>
    <property type="evidence" value="ECO:0007669"/>
    <property type="project" value="TreeGrafter"/>
</dbReference>
<evidence type="ECO:0000256" key="13">
    <source>
        <dbReference type="PIRSR" id="PIRSR000239-1"/>
    </source>
</evidence>
<evidence type="ECO:0000256" key="6">
    <source>
        <dbReference type="ARBA" id="ARBA00023002"/>
    </source>
</evidence>
<evidence type="ECO:0000256" key="8">
    <source>
        <dbReference type="ARBA" id="ARBA00023284"/>
    </source>
</evidence>
<keyword evidence="4" id="KW-0575">Peroxidase</keyword>
<dbReference type="GO" id="GO:0005737">
    <property type="term" value="C:cytoplasm"/>
    <property type="evidence" value="ECO:0007669"/>
    <property type="project" value="TreeGrafter"/>
</dbReference>
<dbReference type="PANTHER" id="PTHR42801">
    <property type="entry name" value="THIOREDOXIN-DEPENDENT PEROXIDE REDUCTASE"/>
    <property type="match status" value="1"/>
</dbReference>
<keyword evidence="5" id="KW-0049">Antioxidant</keyword>
<dbReference type="InterPro" id="IPR036249">
    <property type="entry name" value="Thioredoxin-like_sf"/>
</dbReference>
<dbReference type="PANTHER" id="PTHR42801:SF4">
    <property type="entry name" value="AHPC_TSA FAMILY PROTEIN"/>
    <property type="match status" value="1"/>
</dbReference>
<evidence type="ECO:0000256" key="7">
    <source>
        <dbReference type="ARBA" id="ARBA00023157"/>
    </source>
</evidence>